<evidence type="ECO:0000313" key="2">
    <source>
        <dbReference type="EMBL" id="NER27322.1"/>
    </source>
</evidence>
<dbReference type="Pfam" id="PF13439">
    <property type="entry name" value="Glyco_transf_4"/>
    <property type="match status" value="1"/>
</dbReference>
<reference evidence="2" key="1">
    <citation type="submission" date="2019-11" db="EMBL/GenBank/DDBJ databases">
        <title>Genomic insights into an expanded diversity of filamentous marine cyanobacteria reveals the extraordinary biosynthetic potential of Moorea and Okeania.</title>
        <authorList>
            <person name="Ferreira Leao T."/>
            <person name="Wang M."/>
            <person name="Moss N."/>
            <person name="Da Silva R."/>
            <person name="Sanders J."/>
            <person name="Nurk S."/>
            <person name="Gurevich A."/>
            <person name="Humphrey G."/>
            <person name="Reher R."/>
            <person name="Zhu Q."/>
            <person name="Belda-Ferre P."/>
            <person name="Glukhov E."/>
            <person name="Rex R."/>
            <person name="Dorrestein P.C."/>
            <person name="Knight R."/>
            <person name="Pevzner P."/>
            <person name="Gerwick W.H."/>
            <person name="Gerwick L."/>
        </authorList>
    </citation>
    <scope>NUCLEOTIDE SEQUENCE</scope>
    <source>
        <strain evidence="2">SIO1C4</strain>
    </source>
</reference>
<comment type="caution">
    <text evidence="2">The sequence shown here is derived from an EMBL/GenBank/DDBJ whole genome shotgun (WGS) entry which is preliminary data.</text>
</comment>
<proteinExistence type="predicted"/>
<name>A0A6B3N9P6_9CYAN</name>
<protein>
    <submittedName>
        <fullName evidence="2">Glycosyltransferase</fullName>
    </submittedName>
</protein>
<dbReference type="AlphaFoldDB" id="A0A6B3N9P6"/>
<dbReference type="GO" id="GO:0016740">
    <property type="term" value="F:transferase activity"/>
    <property type="evidence" value="ECO:0007669"/>
    <property type="project" value="UniProtKB-KW"/>
</dbReference>
<feature type="domain" description="Glycosyltransferase subfamily 4-like N-terminal" evidence="1">
    <location>
        <begin position="45"/>
        <end position="201"/>
    </location>
</feature>
<gene>
    <name evidence="2" type="ORF">F6J89_06710</name>
</gene>
<evidence type="ECO:0000259" key="1">
    <source>
        <dbReference type="Pfam" id="PF13439"/>
    </source>
</evidence>
<keyword evidence="2" id="KW-0808">Transferase</keyword>
<dbReference type="SUPFAM" id="SSF53756">
    <property type="entry name" value="UDP-Glycosyltransferase/glycogen phosphorylase"/>
    <property type="match status" value="1"/>
</dbReference>
<dbReference type="EMBL" id="JAAHFQ010000091">
    <property type="protein sequence ID" value="NER27322.1"/>
    <property type="molecule type" value="Genomic_DNA"/>
</dbReference>
<organism evidence="2">
    <name type="scientific">Symploca sp. SIO1C4</name>
    <dbReference type="NCBI Taxonomy" id="2607765"/>
    <lineage>
        <taxon>Bacteria</taxon>
        <taxon>Bacillati</taxon>
        <taxon>Cyanobacteriota</taxon>
        <taxon>Cyanophyceae</taxon>
        <taxon>Coleofasciculales</taxon>
        <taxon>Coleofasciculaceae</taxon>
        <taxon>Symploca</taxon>
    </lineage>
</organism>
<sequence length="207" mass="24025">MECADFFILSLLLLIMKFRRRMNVLLLAPHPFYQNRGTPIAVDLVLKVLSERGDRVDMVTYPEGHDLKYEYVKIHRTPKLPFVCNIRPGFSWKKIVCDFFMFFTVLNLVFKKRYDLVHAGEESVFIGLLLKLLFRIPYVYDMDSSLAQQMVEKYSFLNFLSPLLDLLEGVAVKNAKVIVAVCDALAEDIQKYKPRKIVVIPDISLLN</sequence>
<dbReference type="Gene3D" id="3.40.50.2000">
    <property type="entry name" value="Glycogen Phosphorylase B"/>
    <property type="match status" value="1"/>
</dbReference>
<accession>A0A6B3N9P6</accession>
<dbReference type="InterPro" id="IPR028098">
    <property type="entry name" value="Glyco_trans_4-like_N"/>
</dbReference>